<keyword evidence="2" id="KW-0732">Signal</keyword>
<dbReference type="InterPro" id="IPR050491">
    <property type="entry name" value="AmpC-like"/>
</dbReference>
<protein>
    <submittedName>
        <fullName evidence="4">Serine hydrolase</fullName>
    </submittedName>
</protein>
<feature type="chain" id="PRO_5026031224" evidence="2">
    <location>
        <begin position="33"/>
        <end position="426"/>
    </location>
</feature>
<dbReference type="PROSITE" id="PS51257">
    <property type="entry name" value="PROKAR_LIPOPROTEIN"/>
    <property type="match status" value="1"/>
</dbReference>
<dbReference type="Proteomes" id="UP000500953">
    <property type="component" value="Chromosome"/>
</dbReference>
<dbReference type="PANTHER" id="PTHR46825:SF9">
    <property type="entry name" value="BETA-LACTAMASE-RELATED DOMAIN-CONTAINING PROTEIN"/>
    <property type="match status" value="1"/>
</dbReference>
<feature type="compositionally biased region" description="Basic and acidic residues" evidence="1">
    <location>
        <begin position="360"/>
        <end position="369"/>
    </location>
</feature>
<reference evidence="4 5" key="1">
    <citation type="journal article" date="2019" name="ACS Chem. Biol.">
        <title>Identification and Mobilization of a Cryptic Antibiotic Biosynthesis Gene Locus from a Human-Pathogenic Nocardia Isolate.</title>
        <authorList>
            <person name="Herisse M."/>
            <person name="Ishida K."/>
            <person name="Porter J.L."/>
            <person name="Howden B."/>
            <person name="Hertweck C."/>
            <person name="Stinear T.P."/>
            <person name="Pidot S.J."/>
        </authorList>
    </citation>
    <scope>NUCLEOTIDE SEQUENCE [LARGE SCALE GENOMIC DNA]</scope>
    <source>
        <strain evidence="4 5">AUSMDU00012715</strain>
    </source>
</reference>
<dbReference type="Pfam" id="PF00144">
    <property type="entry name" value="Beta-lactamase"/>
    <property type="match status" value="1"/>
</dbReference>
<evidence type="ECO:0000313" key="5">
    <source>
        <dbReference type="Proteomes" id="UP000500953"/>
    </source>
</evidence>
<evidence type="ECO:0000313" key="4">
    <source>
        <dbReference type="EMBL" id="QIS19456.1"/>
    </source>
</evidence>
<keyword evidence="4" id="KW-0378">Hydrolase</keyword>
<evidence type="ECO:0000256" key="1">
    <source>
        <dbReference type="SAM" id="MobiDB-lite"/>
    </source>
</evidence>
<dbReference type="Gene3D" id="3.40.710.10">
    <property type="entry name" value="DD-peptidase/beta-lactamase superfamily"/>
    <property type="match status" value="1"/>
</dbReference>
<evidence type="ECO:0000256" key="2">
    <source>
        <dbReference type="SAM" id="SignalP"/>
    </source>
</evidence>
<feature type="compositionally biased region" description="Basic residues" evidence="1">
    <location>
        <begin position="313"/>
        <end position="325"/>
    </location>
</feature>
<name>A0A6G9Z2P1_9NOCA</name>
<feature type="compositionally biased region" description="Polar residues" evidence="1">
    <location>
        <begin position="266"/>
        <end position="277"/>
    </location>
</feature>
<feature type="compositionally biased region" description="Basic residues" evidence="1">
    <location>
        <begin position="343"/>
        <end position="359"/>
    </location>
</feature>
<dbReference type="SUPFAM" id="SSF56601">
    <property type="entry name" value="beta-lactamase/transpeptidase-like"/>
    <property type="match status" value="1"/>
</dbReference>
<sequence length="426" mass="47072">MSGTPRFDRRRMVRLGLALPLLSAACAGPAQSTDLHDTLEHLCEKNRMPGLAAAVWRGPVRVAAAAAGVRKHNDPTPVTIDDQWHLGSDTKAMTATLVGLFVDRGILRFEDVLDEALSDWRLHPGYAGVSIELLLQHRGGTPPDVPDDLGGLLTDGDPSTARAAVVRAILTRPPAGATGKYSYSNVGYMILGMVLERKGRTSWESLMRTELFTPLRMDSAGFGPRAIPQPSTNRGATPKTSNQCLRQTLAPTIPPPTARQEPCTAHSRTGPNFSVNTSQAPAASKPSSLPPPCPDSTGHPRWRLRGRLDRSHPRVGKRPRPHPRRQQQPLDRRDMVGSQEKPRLRRSNQPRGRHRTRDHGRRDRLACRDLRRRLASGQAETLGAEMISGTPRAHPAWNRRRRHASCPQTNPRPPIRRPQRGRPECP</sequence>
<accession>A0A6G9Z2P1</accession>
<dbReference type="PANTHER" id="PTHR46825">
    <property type="entry name" value="D-ALANYL-D-ALANINE-CARBOXYPEPTIDASE/ENDOPEPTIDASE AMPH"/>
    <property type="match status" value="1"/>
</dbReference>
<organism evidence="4 5">
    <name type="scientific">Nocardia terpenica</name>
    <dbReference type="NCBI Taxonomy" id="455432"/>
    <lineage>
        <taxon>Bacteria</taxon>
        <taxon>Bacillati</taxon>
        <taxon>Actinomycetota</taxon>
        <taxon>Actinomycetes</taxon>
        <taxon>Mycobacteriales</taxon>
        <taxon>Nocardiaceae</taxon>
        <taxon>Nocardia</taxon>
    </lineage>
</organism>
<dbReference type="EMBL" id="CP046173">
    <property type="protein sequence ID" value="QIS19456.1"/>
    <property type="molecule type" value="Genomic_DNA"/>
</dbReference>
<gene>
    <name evidence="4" type="ORF">F6W96_15360</name>
</gene>
<proteinExistence type="predicted"/>
<feature type="compositionally biased region" description="Low complexity" evidence="1">
    <location>
        <begin position="278"/>
        <end position="287"/>
    </location>
</feature>
<dbReference type="AlphaFoldDB" id="A0A6G9Z2P1"/>
<feature type="region of interest" description="Disordered" evidence="1">
    <location>
        <begin position="217"/>
        <end position="426"/>
    </location>
</feature>
<evidence type="ECO:0000259" key="3">
    <source>
        <dbReference type="Pfam" id="PF00144"/>
    </source>
</evidence>
<dbReference type="InterPro" id="IPR001466">
    <property type="entry name" value="Beta-lactam-related"/>
</dbReference>
<feature type="domain" description="Beta-lactamase-related" evidence="3">
    <location>
        <begin position="37"/>
        <end position="243"/>
    </location>
</feature>
<feature type="signal peptide" evidence="2">
    <location>
        <begin position="1"/>
        <end position="32"/>
    </location>
</feature>
<dbReference type="GO" id="GO:0016787">
    <property type="term" value="F:hydrolase activity"/>
    <property type="evidence" value="ECO:0007669"/>
    <property type="project" value="UniProtKB-KW"/>
</dbReference>
<dbReference type="RefSeq" id="WP_167486741.1">
    <property type="nucleotide sequence ID" value="NZ_CP046173.1"/>
</dbReference>
<feature type="compositionally biased region" description="Polar residues" evidence="1">
    <location>
        <begin position="229"/>
        <end position="250"/>
    </location>
</feature>
<dbReference type="InterPro" id="IPR012338">
    <property type="entry name" value="Beta-lactam/transpept-like"/>
</dbReference>